<keyword evidence="1" id="KW-1133">Transmembrane helix</keyword>
<proteinExistence type="predicted"/>
<protein>
    <submittedName>
        <fullName evidence="2">Uncharacterized protein</fullName>
    </submittedName>
</protein>
<organism evidence="2 3">
    <name type="scientific">Parageobacillus toebii</name>
    <dbReference type="NCBI Taxonomy" id="153151"/>
    <lineage>
        <taxon>Bacteria</taxon>
        <taxon>Bacillati</taxon>
        <taxon>Bacillota</taxon>
        <taxon>Bacilli</taxon>
        <taxon>Bacillales</taxon>
        <taxon>Anoxybacillaceae</taxon>
        <taxon>Parageobacillus</taxon>
    </lineage>
</organism>
<gene>
    <name evidence="2" type="ORF">B4110_3168</name>
</gene>
<evidence type="ECO:0000313" key="2">
    <source>
        <dbReference type="EMBL" id="KYD23414.1"/>
    </source>
</evidence>
<dbReference type="AlphaFoldDB" id="A0A150MFV4"/>
<sequence length="40" mass="4764">MEPLLRSSLCLSIVRSTKGEVTWLFFYFLFTQLYGLNFIE</sequence>
<accession>A0A150MFV4</accession>
<dbReference type="Proteomes" id="UP000075324">
    <property type="component" value="Unassembled WGS sequence"/>
</dbReference>
<dbReference type="EMBL" id="LQYW01000165">
    <property type="protein sequence ID" value="KYD23414.1"/>
    <property type="molecule type" value="Genomic_DNA"/>
</dbReference>
<evidence type="ECO:0000313" key="3">
    <source>
        <dbReference type="Proteomes" id="UP000075324"/>
    </source>
</evidence>
<feature type="transmembrane region" description="Helical" evidence="1">
    <location>
        <begin position="21"/>
        <end position="39"/>
    </location>
</feature>
<keyword evidence="1" id="KW-0472">Membrane</keyword>
<evidence type="ECO:0000256" key="1">
    <source>
        <dbReference type="SAM" id="Phobius"/>
    </source>
</evidence>
<reference evidence="2 3" key="1">
    <citation type="submission" date="2016-01" db="EMBL/GenBank/DDBJ databases">
        <title>Draft Genome Sequences of Seven Thermophilic Sporeformers Isolated from Foods.</title>
        <authorList>
            <person name="Berendsen E.M."/>
            <person name="Wells-Bennik M.H."/>
            <person name="Krawcyk A.O."/>
            <person name="De Jong A."/>
            <person name="Holsappel S."/>
            <person name="Eijlander R.T."/>
            <person name="Kuipers O.P."/>
        </authorList>
    </citation>
    <scope>NUCLEOTIDE SEQUENCE [LARGE SCALE GENOMIC DNA]</scope>
    <source>
        <strain evidence="2 3">B4110</strain>
    </source>
</reference>
<comment type="caution">
    <text evidence="2">The sequence shown here is derived from an EMBL/GenBank/DDBJ whole genome shotgun (WGS) entry which is preliminary data.</text>
</comment>
<name>A0A150MFV4_9BACL</name>
<keyword evidence="1" id="KW-0812">Transmembrane</keyword>